<dbReference type="PANTHER" id="PTHR37694:SF1">
    <property type="entry name" value="SLR8022 PROTEIN"/>
    <property type="match status" value="1"/>
</dbReference>
<accession>A0ABQ2D6Q1</accession>
<name>A0ABQ2D6Q1_9MICC</name>
<dbReference type="RefSeq" id="WP_096254891.1">
    <property type="nucleotide sequence ID" value="NZ_JBHLUT010000002.1"/>
</dbReference>
<dbReference type="Proteomes" id="UP000606115">
    <property type="component" value="Unassembled WGS sequence"/>
</dbReference>
<dbReference type="InterPro" id="IPR014710">
    <property type="entry name" value="RmlC-like_jellyroll"/>
</dbReference>
<dbReference type="SUPFAM" id="SSF51182">
    <property type="entry name" value="RmlC-like cupins"/>
    <property type="match status" value="1"/>
</dbReference>
<organism evidence="2 3">
    <name type="scientific">Glutamicibacter ardleyensis</name>
    <dbReference type="NCBI Taxonomy" id="225894"/>
    <lineage>
        <taxon>Bacteria</taxon>
        <taxon>Bacillati</taxon>
        <taxon>Actinomycetota</taxon>
        <taxon>Actinomycetes</taxon>
        <taxon>Micrococcales</taxon>
        <taxon>Micrococcaceae</taxon>
        <taxon>Glutamicibacter</taxon>
    </lineage>
</organism>
<evidence type="ECO:0000259" key="1">
    <source>
        <dbReference type="Pfam" id="PF07883"/>
    </source>
</evidence>
<dbReference type="CDD" id="cd02230">
    <property type="entry name" value="cupin_HP0902-like"/>
    <property type="match status" value="1"/>
</dbReference>
<feature type="domain" description="Cupin type-2" evidence="1">
    <location>
        <begin position="63"/>
        <end position="111"/>
    </location>
</feature>
<dbReference type="Pfam" id="PF07883">
    <property type="entry name" value="Cupin_2"/>
    <property type="match status" value="1"/>
</dbReference>
<protein>
    <recommendedName>
        <fullName evidence="1">Cupin type-2 domain-containing protein</fullName>
    </recommendedName>
</protein>
<dbReference type="PANTHER" id="PTHR37694">
    <property type="entry name" value="SLR8022 PROTEIN"/>
    <property type="match status" value="1"/>
</dbReference>
<dbReference type="EMBL" id="BMKX01000001">
    <property type="protein sequence ID" value="GGJ47392.1"/>
    <property type="molecule type" value="Genomic_DNA"/>
</dbReference>
<evidence type="ECO:0000313" key="3">
    <source>
        <dbReference type="Proteomes" id="UP000606115"/>
    </source>
</evidence>
<evidence type="ECO:0000313" key="2">
    <source>
        <dbReference type="EMBL" id="GGJ47392.1"/>
    </source>
</evidence>
<keyword evidence="3" id="KW-1185">Reference proteome</keyword>
<dbReference type="InterPro" id="IPR011051">
    <property type="entry name" value="RmlC_Cupin_sf"/>
</dbReference>
<dbReference type="Gene3D" id="2.60.120.10">
    <property type="entry name" value="Jelly Rolls"/>
    <property type="match status" value="1"/>
</dbReference>
<dbReference type="InterPro" id="IPR013096">
    <property type="entry name" value="Cupin_2"/>
</dbReference>
<comment type="caution">
    <text evidence="2">The sequence shown here is derived from an EMBL/GenBank/DDBJ whole genome shotgun (WGS) entry which is preliminary data.</text>
</comment>
<proteinExistence type="predicted"/>
<sequence>MVDNNDTKEASNLLAQELGDLEQANPIKPGGYSAKRLSAGSGATLVQIAFDADVELAEHKAGTPIIVQVLDGEVDFSVGEETHHLNYGGIIRLEAGVVHAVYAEKPARILITFINI</sequence>
<gene>
    <name evidence="2" type="ORF">GCM10007173_02470</name>
</gene>
<reference evidence="3" key="1">
    <citation type="journal article" date="2019" name="Int. J. Syst. Evol. Microbiol.">
        <title>The Global Catalogue of Microorganisms (GCM) 10K type strain sequencing project: providing services to taxonomists for standard genome sequencing and annotation.</title>
        <authorList>
            <consortium name="The Broad Institute Genomics Platform"/>
            <consortium name="The Broad Institute Genome Sequencing Center for Infectious Disease"/>
            <person name="Wu L."/>
            <person name="Ma J."/>
        </authorList>
    </citation>
    <scope>NUCLEOTIDE SEQUENCE [LARGE SCALE GENOMIC DNA]</scope>
    <source>
        <strain evidence="3">CGMCC 1.3685</strain>
    </source>
</reference>